<evidence type="ECO:0000256" key="1">
    <source>
        <dbReference type="SAM" id="MobiDB-lite"/>
    </source>
</evidence>
<dbReference type="InterPro" id="IPR045155">
    <property type="entry name" value="Beta-lactam_cat"/>
</dbReference>
<feature type="domain" description="Beta-lactamase class A catalytic" evidence="2">
    <location>
        <begin position="198"/>
        <end position="407"/>
    </location>
</feature>
<proteinExistence type="predicted"/>
<evidence type="ECO:0000313" key="4">
    <source>
        <dbReference type="Proteomes" id="UP000500857"/>
    </source>
</evidence>
<evidence type="ECO:0000313" key="3">
    <source>
        <dbReference type="EMBL" id="QIZ73563.1"/>
    </source>
</evidence>
<dbReference type="SUPFAM" id="SSF56601">
    <property type="entry name" value="beta-lactamase/transpeptidase-like"/>
    <property type="match status" value="1"/>
</dbReference>
<dbReference type="GO" id="GO:0030655">
    <property type="term" value="P:beta-lactam antibiotic catabolic process"/>
    <property type="evidence" value="ECO:0007669"/>
    <property type="project" value="InterPro"/>
</dbReference>
<sequence length="436" mass="46662">MQELSNPAIAAAGGYDGSGSRGGDGSWRQHVSHLSGTVRPFDRPRGQRSSSSTVGQSRRNPSEEKGGDRRTRRSRTRPSKNDTAKPSPVRERRSRSRTPKKARSRGTSPFVYGTRLLILGVGLGVLAGTLLSVWDPASRYSAEAQGSNSQASESTEVVDRAAISRLSAPPILQLTGELSALKTELQGLAAPHADLTPGIFVVDLDTGGYVDLNGSSSFSAASTIKLPILIAFFQAVDEGKVRLDQMLTMQAEQVAGGSGDMRYSAPGTEYSALETATKMITISDNTATNMLIDLLGGAEILNEQFRGWGLSSTQISNPLPDLEGTNTTSPRDLVQLMSMVEQGGLVSLRSRDRLLDILTATVNDSLLPQGLGQDAAIAHKTGDIGTSIADAGLVDRPDGKRYLIATLVKRPHNDPQGEELIRQMSKAVYDSFDRDR</sequence>
<dbReference type="AlphaFoldDB" id="A0A6H1U6A3"/>
<organism evidence="3 4">
    <name type="scientific">Oxynema aestuarii AP17</name>
    <dbReference type="NCBI Taxonomy" id="2064643"/>
    <lineage>
        <taxon>Bacteria</taxon>
        <taxon>Bacillati</taxon>
        <taxon>Cyanobacteriota</taxon>
        <taxon>Cyanophyceae</taxon>
        <taxon>Oscillatoriophycideae</taxon>
        <taxon>Oscillatoriales</taxon>
        <taxon>Oscillatoriaceae</taxon>
        <taxon>Oxynema</taxon>
        <taxon>Oxynema aestuarii</taxon>
    </lineage>
</organism>
<dbReference type="PANTHER" id="PTHR35333">
    <property type="entry name" value="BETA-LACTAMASE"/>
    <property type="match status" value="1"/>
</dbReference>
<dbReference type="Pfam" id="PF13354">
    <property type="entry name" value="Beta-lactamase2"/>
    <property type="match status" value="1"/>
</dbReference>
<evidence type="ECO:0000259" key="2">
    <source>
        <dbReference type="Pfam" id="PF13354"/>
    </source>
</evidence>
<name>A0A6H1U6A3_9CYAN</name>
<dbReference type="Proteomes" id="UP000500857">
    <property type="component" value="Chromosome"/>
</dbReference>
<reference evidence="3 4" key="1">
    <citation type="submission" date="2020-04" db="EMBL/GenBank/DDBJ databases">
        <authorList>
            <person name="Basu S."/>
            <person name="Maruthanayagam V."/>
            <person name="Chakraborty S."/>
            <person name="Pramanik A."/>
            <person name="Mukherjee J."/>
            <person name="Brink B."/>
        </authorList>
    </citation>
    <scope>NUCLEOTIDE SEQUENCE [LARGE SCALE GENOMIC DNA]</scope>
    <source>
        <strain evidence="3 4">AP17</strain>
    </source>
</reference>
<feature type="compositionally biased region" description="Polar residues" evidence="1">
    <location>
        <begin position="47"/>
        <end position="59"/>
    </location>
</feature>
<dbReference type="Gene3D" id="3.40.710.10">
    <property type="entry name" value="DD-peptidase/beta-lactamase superfamily"/>
    <property type="match status" value="1"/>
</dbReference>
<dbReference type="EMBL" id="CP051167">
    <property type="protein sequence ID" value="QIZ73563.1"/>
    <property type="molecule type" value="Genomic_DNA"/>
</dbReference>
<dbReference type="GO" id="GO:0046677">
    <property type="term" value="P:response to antibiotic"/>
    <property type="evidence" value="ECO:0007669"/>
    <property type="project" value="InterPro"/>
</dbReference>
<feature type="compositionally biased region" description="Basic and acidic residues" evidence="1">
    <location>
        <begin position="79"/>
        <end position="91"/>
    </location>
</feature>
<dbReference type="KEGG" id="oxy:HCG48_02795"/>
<keyword evidence="3" id="KW-0378">Hydrolase</keyword>
<feature type="compositionally biased region" description="Gly residues" evidence="1">
    <location>
        <begin position="14"/>
        <end position="25"/>
    </location>
</feature>
<dbReference type="GO" id="GO:0008800">
    <property type="term" value="F:beta-lactamase activity"/>
    <property type="evidence" value="ECO:0007669"/>
    <property type="project" value="InterPro"/>
</dbReference>
<dbReference type="InterPro" id="IPR000871">
    <property type="entry name" value="Beta-lactam_class-A"/>
</dbReference>
<protein>
    <submittedName>
        <fullName evidence="3">Serine hydrolase</fullName>
    </submittedName>
</protein>
<keyword evidence="4" id="KW-1185">Reference proteome</keyword>
<feature type="compositionally biased region" description="Basic and acidic residues" evidence="1">
    <location>
        <begin position="60"/>
        <end position="69"/>
    </location>
</feature>
<dbReference type="PANTHER" id="PTHR35333:SF4">
    <property type="entry name" value="SLR0121 PROTEIN"/>
    <property type="match status" value="1"/>
</dbReference>
<feature type="region of interest" description="Disordered" evidence="1">
    <location>
        <begin position="1"/>
        <end position="107"/>
    </location>
</feature>
<feature type="compositionally biased region" description="Basic residues" evidence="1">
    <location>
        <begin position="92"/>
        <end position="104"/>
    </location>
</feature>
<gene>
    <name evidence="3" type="ORF">HCG48_02795</name>
</gene>
<accession>A0A6H1U6A3</accession>
<dbReference type="InterPro" id="IPR012338">
    <property type="entry name" value="Beta-lactam/transpept-like"/>
</dbReference>